<keyword evidence="2" id="KW-1185">Reference proteome</keyword>
<comment type="caution">
    <text evidence="1">The sequence shown here is derived from an EMBL/GenBank/DDBJ whole genome shotgun (WGS) entry which is preliminary data.</text>
</comment>
<dbReference type="PANTHER" id="PTHR38479:SF2">
    <property type="entry name" value="WINGED HELIX DNA-BINDING DOMAIN-CONTAINING PROTEIN"/>
    <property type="match status" value="1"/>
</dbReference>
<keyword evidence="1" id="KW-0238">DNA-binding</keyword>
<organism evidence="1 2">
    <name type="scientific">Motilibacter rhizosphaerae</name>
    <dbReference type="NCBI Taxonomy" id="598652"/>
    <lineage>
        <taxon>Bacteria</taxon>
        <taxon>Bacillati</taxon>
        <taxon>Actinomycetota</taxon>
        <taxon>Actinomycetes</taxon>
        <taxon>Motilibacterales</taxon>
        <taxon>Motilibacteraceae</taxon>
        <taxon>Motilibacter</taxon>
    </lineage>
</organism>
<dbReference type="GO" id="GO:0003677">
    <property type="term" value="F:DNA binding"/>
    <property type="evidence" value="ECO:0007669"/>
    <property type="project" value="UniProtKB-KW"/>
</dbReference>
<dbReference type="PANTHER" id="PTHR38479">
    <property type="entry name" value="LMO0824 PROTEIN"/>
    <property type="match status" value="1"/>
</dbReference>
<evidence type="ECO:0000313" key="2">
    <source>
        <dbReference type="Proteomes" id="UP000293638"/>
    </source>
</evidence>
<accession>A0A4Q7NWM3</accession>
<gene>
    <name evidence="1" type="ORF">EV189_0041</name>
</gene>
<dbReference type="AlphaFoldDB" id="A0A4Q7NWM3"/>
<dbReference type="RefSeq" id="WP_165400048.1">
    <property type="nucleotide sequence ID" value="NZ_SGXD01000001.1"/>
</dbReference>
<name>A0A4Q7NWM3_9ACTN</name>
<dbReference type="Proteomes" id="UP000293638">
    <property type="component" value="Unassembled WGS sequence"/>
</dbReference>
<dbReference type="Pfam" id="PF06224">
    <property type="entry name" value="AlkZ-like"/>
    <property type="match status" value="1"/>
</dbReference>
<evidence type="ECO:0000313" key="1">
    <source>
        <dbReference type="EMBL" id="RZS90812.1"/>
    </source>
</evidence>
<dbReference type="EMBL" id="SGXD01000001">
    <property type="protein sequence ID" value="RZS90812.1"/>
    <property type="molecule type" value="Genomic_DNA"/>
</dbReference>
<proteinExistence type="predicted"/>
<dbReference type="InterPro" id="IPR009351">
    <property type="entry name" value="AlkZ-like"/>
</dbReference>
<sequence length="365" mass="38935">MPAVTIAQALEWRLGKQFLLRPADDPLEVVRRLLGVQAQVPSAADLAVRVRLADAPEPVLPPLLADGRVFRTWSVRGTLHVHDPATGAAVLALLAEGRSWQRPGWQREFATTAEMDRLAELCAELLPGRRLSRDELATELEQHAGSDLAAKLRSGWGSLLKPLAWQGLLCGAPGPGVLFGTPQDVVPGWPGLPPVEEAGPRVLRTYLAAYGPATLDAFGQWLVRGMFGVRVLRGWLADLGDAVAAVEVDGTTAYVPAEELDDLLAARPSGTVRLLPSFDQWVLGPGTSDTRVVPAEHRAAVSRAGGWISPVVTSGGRVVGTWAVGQRAAEPEVTLFPGEDVPAAALAHERARLAQRHPDDAHPDG</sequence>
<protein>
    <submittedName>
        <fullName evidence="1">Winged helix DNA-binding protein</fullName>
    </submittedName>
</protein>
<reference evidence="1 2" key="1">
    <citation type="submission" date="2019-02" db="EMBL/GenBank/DDBJ databases">
        <title>Genomic Encyclopedia of Type Strains, Phase IV (KMG-IV): sequencing the most valuable type-strain genomes for metagenomic binning, comparative biology and taxonomic classification.</title>
        <authorList>
            <person name="Goeker M."/>
        </authorList>
    </citation>
    <scope>NUCLEOTIDE SEQUENCE [LARGE SCALE GENOMIC DNA]</scope>
    <source>
        <strain evidence="1 2">DSM 45622</strain>
    </source>
</reference>